<accession>A0A0A8Y9G5</accession>
<protein>
    <submittedName>
        <fullName evidence="1">Uncharacterized protein</fullName>
    </submittedName>
</protein>
<organism evidence="1">
    <name type="scientific">Arundo donax</name>
    <name type="common">Giant reed</name>
    <name type="synonym">Donax arundinaceus</name>
    <dbReference type="NCBI Taxonomy" id="35708"/>
    <lineage>
        <taxon>Eukaryota</taxon>
        <taxon>Viridiplantae</taxon>
        <taxon>Streptophyta</taxon>
        <taxon>Embryophyta</taxon>
        <taxon>Tracheophyta</taxon>
        <taxon>Spermatophyta</taxon>
        <taxon>Magnoliopsida</taxon>
        <taxon>Liliopsida</taxon>
        <taxon>Poales</taxon>
        <taxon>Poaceae</taxon>
        <taxon>PACMAD clade</taxon>
        <taxon>Arundinoideae</taxon>
        <taxon>Arundineae</taxon>
        <taxon>Arundo</taxon>
    </lineage>
</organism>
<dbReference type="AlphaFoldDB" id="A0A0A8Y9G5"/>
<evidence type="ECO:0000313" key="1">
    <source>
        <dbReference type="EMBL" id="JAD22434.1"/>
    </source>
</evidence>
<dbReference type="EMBL" id="GBRH01275461">
    <property type="protein sequence ID" value="JAD22434.1"/>
    <property type="molecule type" value="Transcribed_RNA"/>
</dbReference>
<reference evidence="1" key="1">
    <citation type="submission" date="2014-09" db="EMBL/GenBank/DDBJ databases">
        <authorList>
            <person name="Magalhaes I.L.F."/>
            <person name="Oliveira U."/>
            <person name="Santos F.R."/>
            <person name="Vidigal T.H.D.A."/>
            <person name="Brescovit A.D."/>
            <person name="Santos A.J."/>
        </authorList>
    </citation>
    <scope>NUCLEOTIDE SEQUENCE</scope>
    <source>
        <tissue evidence="1">Shoot tissue taken approximately 20 cm above the soil surface</tissue>
    </source>
</reference>
<proteinExistence type="predicted"/>
<name>A0A0A8Y9G5_ARUDO</name>
<sequence>MRISLDTGNWKIMLSVPGK</sequence>
<reference evidence="1" key="2">
    <citation type="journal article" date="2015" name="Data Brief">
        <title>Shoot transcriptome of the giant reed, Arundo donax.</title>
        <authorList>
            <person name="Barrero R.A."/>
            <person name="Guerrero F.D."/>
            <person name="Moolhuijzen P."/>
            <person name="Goolsby J.A."/>
            <person name="Tidwell J."/>
            <person name="Bellgard S.E."/>
            <person name="Bellgard M.I."/>
        </authorList>
    </citation>
    <scope>NUCLEOTIDE SEQUENCE</scope>
    <source>
        <tissue evidence="1">Shoot tissue taken approximately 20 cm above the soil surface</tissue>
    </source>
</reference>